<dbReference type="InterPro" id="IPR036318">
    <property type="entry name" value="FAD-bd_PCMH-like_sf"/>
</dbReference>
<dbReference type="AlphaFoldDB" id="A0A653IF86"/>
<dbReference type="EC" id="1.-.-.-" evidence="5"/>
<evidence type="ECO:0000256" key="3">
    <source>
        <dbReference type="ARBA" id="ARBA00023002"/>
    </source>
</evidence>
<dbReference type="InterPro" id="IPR010031">
    <property type="entry name" value="FAD_lactone_oxidase-like"/>
</dbReference>
<accession>A0A653IF86</accession>
<name>A0A653IF86_9BACL</name>
<dbReference type="SUPFAM" id="SSF55103">
    <property type="entry name" value="FAD-linked oxidases, C-terminal domain"/>
    <property type="match status" value="1"/>
</dbReference>
<dbReference type="RefSeq" id="WP_159173795.1">
    <property type="nucleotide sequence ID" value="NZ_LR732312.1"/>
</dbReference>
<dbReference type="Gene3D" id="3.30.43.10">
    <property type="entry name" value="Uridine Diphospho-n-acetylenolpyruvylglucosamine Reductase, domain 2"/>
    <property type="match status" value="1"/>
</dbReference>
<dbReference type="InterPro" id="IPR006094">
    <property type="entry name" value="Oxid_FAD_bind_N"/>
</dbReference>
<dbReference type="Pfam" id="PF01565">
    <property type="entry name" value="FAD_binding_4"/>
    <property type="match status" value="1"/>
</dbReference>
<dbReference type="InterPro" id="IPR016164">
    <property type="entry name" value="FAD-linked_Oxase-like_C"/>
</dbReference>
<dbReference type="InterPro" id="IPR016167">
    <property type="entry name" value="FAD-bd_PCMH_sub1"/>
</dbReference>
<evidence type="ECO:0000256" key="1">
    <source>
        <dbReference type="ARBA" id="ARBA00022630"/>
    </source>
</evidence>
<evidence type="ECO:0000313" key="6">
    <source>
        <dbReference type="Proteomes" id="UP000439752"/>
    </source>
</evidence>
<dbReference type="PANTHER" id="PTHR43762:SF1">
    <property type="entry name" value="D-ARABINONO-1,4-LACTONE OXIDASE"/>
    <property type="match status" value="1"/>
</dbReference>
<dbReference type="PROSITE" id="PS51387">
    <property type="entry name" value="FAD_PCMH"/>
    <property type="match status" value="1"/>
</dbReference>
<dbReference type="Gene3D" id="3.30.465.10">
    <property type="match status" value="1"/>
</dbReference>
<dbReference type="PANTHER" id="PTHR43762">
    <property type="entry name" value="L-GULONOLACTONE OXIDASE"/>
    <property type="match status" value="1"/>
</dbReference>
<feature type="domain" description="FAD-binding PCMH-type" evidence="4">
    <location>
        <begin position="38"/>
        <end position="209"/>
    </location>
</feature>
<reference evidence="5 6" key="1">
    <citation type="submission" date="2019-10" db="EMBL/GenBank/DDBJ databases">
        <authorList>
            <person name="Karimi E."/>
        </authorList>
    </citation>
    <scope>NUCLEOTIDE SEQUENCE [LARGE SCALE GENOMIC DNA]</scope>
    <source>
        <strain evidence="5">Exiguobacterium sp. 9Y</strain>
    </source>
</reference>
<keyword evidence="6" id="KW-1185">Reference proteome</keyword>
<dbReference type="Proteomes" id="UP000439752">
    <property type="component" value="Unassembled WGS sequence"/>
</dbReference>
<proteinExistence type="predicted"/>
<dbReference type="Gene3D" id="3.40.462.10">
    <property type="entry name" value="FAD-linked oxidases, C-terminal domain"/>
    <property type="match status" value="1"/>
</dbReference>
<keyword evidence="3 5" id="KW-0560">Oxidoreductase</keyword>
<dbReference type="InterPro" id="IPR016166">
    <property type="entry name" value="FAD-bd_PCMH"/>
</dbReference>
<dbReference type="GO" id="GO:0071949">
    <property type="term" value="F:FAD binding"/>
    <property type="evidence" value="ECO:0007669"/>
    <property type="project" value="InterPro"/>
</dbReference>
<keyword evidence="2" id="KW-0274">FAD</keyword>
<evidence type="ECO:0000256" key="2">
    <source>
        <dbReference type="ARBA" id="ARBA00022827"/>
    </source>
</evidence>
<dbReference type="InterPro" id="IPR016169">
    <property type="entry name" value="FAD-bd_PCMH_sub2"/>
</dbReference>
<dbReference type="SUPFAM" id="SSF56176">
    <property type="entry name" value="FAD-binding/transporter-associated domain-like"/>
    <property type="match status" value="1"/>
</dbReference>
<protein>
    <submittedName>
        <fullName evidence="5">Putative FMN/FAD-binding oxidoreductase</fullName>
        <ecNumber evidence="5">1.-.-.-</ecNumber>
    </submittedName>
</protein>
<dbReference type="GO" id="GO:0016899">
    <property type="term" value="F:oxidoreductase activity, acting on the CH-OH group of donors, oxygen as acceptor"/>
    <property type="evidence" value="ECO:0007669"/>
    <property type="project" value="InterPro"/>
</dbReference>
<evidence type="ECO:0000313" key="5">
    <source>
        <dbReference type="EMBL" id="VWX37928.1"/>
    </source>
</evidence>
<gene>
    <name evidence="5" type="primary">yitY</name>
    <name evidence="5" type="ORF">EXIGUO9Y_360205</name>
</gene>
<evidence type="ECO:0000259" key="4">
    <source>
        <dbReference type="PROSITE" id="PS51387"/>
    </source>
</evidence>
<sequence>MKRVFIIVVIGLYMTAFGLSYASYEQRDVTVSDQSRILPVHVKQIHAATSTNDLTTWVRQLAAKQEHISIAGLQHSQGGQTYLPGATVLDMKSYNRILSYQPKQRRITVQSGVTWAGIQQKIQPDRLAIKVMQSQNIFTVGGALSVNVHGRDIRYGSLLDTVDSFRLLTADGTILNVSRTENEALFHLVPGGYGLFGVILDVTLQLTEDEWYQQQTTGLSYEDYPAYFRKQVLGNDAVRMHIGRISVAPDGFFRDMYLTNYLRSSRAVPIENEPLKQERIIALPKALLGMSRYSDFGKNQLWSFQKSYFLNQTGTYESRNNVMRSDSAFMEYTNPGRTELLQEYFIPVDAFVPYIDRIRSILTKDDLNVLNITIRYVEQDETAELSYAKQDMFALVWLIHTKTDPTSLAKTKRVIQKLIDATLDEDGSYYLPYYPFATRQQFNRAYPSAAGFKAAKQQYDPHAVFLNQFYIDYFQ</sequence>
<organism evidence="5 6">
    <name type="scientific">Exiguobacterium oxidotolerans</name>
    <dbReference type="NCBI Taxonomy" id="223958"/>
    <lineage>
        <taxon>Bacteria</taxon>
        <taxon>Bacillati</taxon>
        <taxon>Bacillota</taxon>
        <taxon>Bacilli</taxon>
        <taxon>Bacillales</taxon>
        <taxon>Bacillales Family XII. Incertae Sedis</taxon>
        <taxon>Exiguobacterium</taxon>
    </lineage>
</organism>
<dbReference type="EMBL" id="CABWKQ010000030">
    <property type="protein sequence ID" value="VWX37928.1"/>
    <property type="molecule type" value="Genomic_DNA"/>
</dbReference>
<dbReference type="InterPro" id="IPR016170">
    <property type="entry name" value="Cytok_DH_C_sf"/>
</dbReference>
<keyword evidence="1" id="KW-0285">Flavoprotein</keyword>